<feature type="transmembrane region" description="Helical" evidence="7">
    <location>
        <begin position="428"/>
        <end position="450"/>
    </location>
</feature>
<reference evidence="10 11" key="1">
    <citation type="submission" date="2020-10" db="EMBL/GenBank/DDBJ databases">
        <title>Complete genome sequence of Paludibaculum fermentans P105T, a facultatively anaerobic acidobacterium capable of dissimilatory Fe(III) reduction.</title>
        <authorList>
            <person name="Dedysh S.N."/>
            <person name="Beletsky A.V."/>
            <person name="Kulichevskaya I.S."/>
            <person name="Mardanov A.V."/>
            <person name="Ravin N.V."/>
        </authorList>
    </citation>
    <scope>NUCLEOTIDE SEQUENCE [LARGE SCALE GENOMIC DNA]</scope>
    <source>
        <strain evidence="10 11">P105</strain>
    </source>
</reference>
<keyword evidence="2" id="KW-1003">Cell membrane</keyword>
<feature type="transmembrane region" description="Helical" evidence="7">
    <location>
        <begin position="462"/>
        <end position="483"/>
    </location>
</feature>
<feature type="domain" description="ABC3 transporter permease C-terminal" evidence="8">
    <location>
        <begin position="708"/>
        <end position="824"/>
    </location>
</feature>
<evidence type="ECO:0000256" key="4">
    <source>
        <dbReference type="ARBA" id="ARBA00022989"/>
    </source>
</evidence>
<evidence type="ECO:0000259" key="8">
    <source>
        <dbReference type="Pfam" id="PF02687"/>
    </source>
</evidence>
<feature type="domain" description="MacB-like periplasmic core" evidence="9">
    <location>
        <begin position="499"/>
        <end position="676"/>
    </location>
</feature>
<feature type="domain" description="ABC3 transporter permease C-terminal" evidence="8">
    <location>
        <begin position="340"/>
        <end position="453"/>
    </location>
</feature>
<dbReference type="PANTHER" id="PTHR30572:SF4">
    <property type="entry name" value="ABC TRANSPORTER PERMEASE YTRF"/>
    <property type="match status" value="1"/>
</dbReference>
<feature type="transmembrane region" description="Helical" evidence="7">
    <location>
        <begin position="389"/>
        <end position="408"/>
    </location>
</feature>
<keyword evidence="3 7" id="KW-0812">Transmembrane</keyword>
<evidence type="ECO:0000256" key="7">
    <source>
        <dbReference type="SAM" id="Phobius"/>
    </source>
</evidence>
<protein>
    <submittedName>
        <fullName evidence="10">ABC transporter permease</fullName>
    </submittedName>
</protein>
<name>A0A7S7NRG2_PALFE</name>
<evidence type="ECO:0000256" key="5">
    <source>
        <dbReference type="ARBA" id="ARBA00023136"/>
    </source>
</evidence>
<feature type="transmembrane region" description="Helical" evidence="7">
    <location>
        <begin position="795"/>
        <end position="814"/>
    </location>
</feature>
<evidence type="ECO:0000313" key="10">
    <source>
        <dbReference type="EMBL" id="QOY88428.1"/>
    </source>
</evidence>
<feature type="transmembrane region" description="Helical" evidence="7">
    <location>
        <begin position="761"/>
        <end position="783"/>
    </location>
</feature>
<comment type="subcellular location">
    <subcellularLocation>
        <location evidence="1">Cell membrane</location>
        <topology evidence="1">Multi-pass membrane protein</topology>
    </subcellularLocation>
</comment>
<evidence type="ECO:0000313" key="11">
    <source>
        <dbReference type="Proteomes" id="UP000593892"/>
    </source>
</evidence>
<dbReference type="Pfam" id="PF02687">
    <property type="entry name" value="FtsX"/>
    <property type="match status" value="2"/>
</dbReference>
<evidence type="ECO:0000256" key="1">
    <source>
        <dbReference type="ARBA" id="ARBA00004651"/>
    </source>
</evidence>
<dbReference type="AlphaFoldDB" id="A0A7S7NRG2"/>
<dbReference type="GO" id="GO:0022857">
    <property type="term" value="F:transmembrane transporter activity"/>
    <property type="evidence" value="ECO:0007669"/>
    <property type="project" value="TreeGrafter"/>
</dbReference>
<feature type="transmembrane region" description="Helical" evidence="7">
    <location>
        <begin position="702"/>
        <end position="730"/>
    </location>
</feature>
<proteinExistence type="inferred from homology"/>
<sequence>MRELLRRLSYLWNRRRLEREMAEEMAYHREQLPPERRTSFGDELRLREDTREVWGWGWFDRLRQDLSYGARVLGHARGFTLTAMLVLALGIGVPLTAFRAVLADLQGGSAPHPETLVHLTRRAPGVYITNLPYPQLAFYSANAKSFRQVIGLLDRQPATFGEAAGNGAAEPVRLAFATANYCPEFGLTPALGRLFTTEDERPDAEPVALLGELFWQRRLGSEPAVIGSQVRVNGKLLRVVGLIPRSSKVTDEIWIPLARQPYVVEGSKLFTDWSSALDVYARLSPGVAPEAARQETLSLAARLRELQPSHVGAGEYLDARPVLELAADRQEFQILMAAAVLVLLLLVAACANLGTLVLARGVTREREIRIRMALGAGRMRVVRQLFTESLLLAVLSGACGLLLSTAVLKVIQLEHNSTSDILPDWRAIAATFLIALLAALVFGLPPALRLTSLVPRAGRARTIFLTVQVASSCLLLVVSSLLVSGRQKLVGADPGFDHRHLVWVSPGLKAHGYNDAAANAYLNLLRARAAELPDARAASTVWLAPWGNVHMGTGWQGRQFAGNHADPEFLGAMGLRLARGRNFLPGETGVALISEAAEHVLWPDGGALGQPLPWDPKGPTVVGIVRNASTTDIGNPEPREFYLPHSSAQAPESVVLLRVAGDPHVSARRLQEAARALDPRLQPTVQVVTDSFDREVEKLSRALAVIAILGVVAILLSAIGLAGLAGYTVAQRTREIGLRIALGARSAQVVRAILAPMNRPLAVGFTLGALGAAAAARILRAGMPAMAGLNLFDPLAYMAAVAFFVLVVALAVLAPGRRAIRINPSQALQHE</sequence>
<feature type="transmembrane region" description="Helical" evidence="7">
    <location>
        <begin position="81"/>
        <end position="102"/>
    </location>
</feature>
<dbReference type="Pfam" id="PF12704">
    <property type="entry name" value="MacB_PCD"/>
    <property type="match status" value="2"/>
</dbReference>
<feature type="transmembrane region" description="Helical" evidence="7">
    <location>
        <begin position="334"/>
        <end position="359"/>
    </location>
</feature>
<keyword evidence="11" id="KW-1185">Reference proteome</keyword>
<evidence type="ECO:0000256" key="6">
    <source>
        <dbReference type="ARBA" id="ARBA00038076"/>
    </source>
</evidence>
<accession>A0A7S7NRG2</accession>
<dbReference type="PANTHER" id="PTHR30572">
    <property type="entry name" value="MEMBRANE COMPONENT OF TRANSPORTER-RELATED"/>
    <property type="match status" value="1"/>
</dbReference>
<evidence type="ECO:0000256" key="3">
    <source>
        <dbReference type="ARBA" id="ARBA00022692"/>
    </source>
</evidence>
<gene>
    <name evidence="10" type="ORF">IRI77_00235</name>
</gene>
<dbReference type="GO" id="GO:0005886">
    <property type="term" value="C:plasma membrane"/>
    <property type="evidence" value="ECO:0007669"/>
    <property type="project" value="UniProtKB-SubCell"/>
</dbReference>
<dbReference type="Proteomes" id="UP000593892">
    <property type="component" value="Chromosome"/>
</dbReference>
<dbReference type="RefSeq" id="WP_194450090.1">
    <property type="nucleotide sequence ID" value="NZ_CP063849.1"/>
</dbReference>
<dbReference type="InterPro" id="IPR025857">
    <property type="entry name" value="MacB_PCD"/>
</dbReference>
<organism evidence="10 11">
    <name type="scientific">Paludibaculum fermentans</name>
    <dbReference type="NCBI Taxonomy" id="1473598"/>
    <lineage>
        <taxon>Bacteria</taxon>
        <taxon>Pseudomonadati</taxon>
        <taxon>Acidobacteriota</taxon>
        <taxon>Terriglobia</taxon>
        <taxon>Bryobacterales</taxon>
        <taxon>Bryobacteraceae</taxon>
        <taxon>Paludibaculum</taxon>
    </lineage>
</organism>
<dbReference type="InterPro" id="IPR050250">
    <property type="entry name" value="Macrolide_Exporter_MacB"/>
</dbReference>
<dbReference type="KEGG" id="pfer:IRI77_00235"/>
<dbReference type="EMBL" id="CP063849">
    <property type="protein sequence ID" value="QOY88428.1"/>
    <property type="molecule type" value="Genomic_DNA"/>
</dbReference>
<dbReference type="InterPro" id="IPR003838">
    <property type="entry name" value="ABC3_permease_C"/>
</dbReference>
<comment type="similarity">
    <text evidence="6">Belongs to the ABC-4 integral membrane protein family.</text>
</comment>
<keyword evidence="4 7" id="KW-1133">Transmembrane helix</keyword>
<evidence type="ECO:0000259" key="9">
    <source>
        <dbReference type="Pfam" id="PF12704"/>
    </source>
</evidence>
<feature type="domain" description="MacB-like periplasmic core" evidence="9">
    <location>
        <begin position="80"/>
        <end position="295"/>
    </location>
</feature>
<keyword evidence="5 7" id="KW-0472">Membrane</keyword>
<evidence type="ECO:0000256" key="2">
    <source>
        <dbReference type="ARBA" id="ARBA00022475"/>
    </source>
</evidence>